<keyword evidence="5" id="KW-1015">Disulfide bond</keyword>
<dbReference type="GO" id="GO:0008488">
    <property type="term" value="F:gamma-glutamyl carboxylase activity"/>
    <property type="evidence" value="ECO:0007669"/>
    <property type="project" value="InterPro"/>
</dbReference>
<feature type="transmembrane region" description="Helical" evidence="7">
    <location>
        <begin position="109"/>
        <end position="128"/>
    </location>
</feature>
<dbReference type="Pfam" id="PF05090">
    <property type="entry name" value="HTTM"/>
    <property type="match status" value="1"/>
</dbReference>
<keyword evidence="3 7" id="KW-1133">Transmembrane helix</keyword>
<organism evidence="9 10">
    <name type="scientific">Paenimyroides marinum</name>
    <dbReference type="NCBI Taxonomy" id="1159016"/>
    <lineage>
        <taxon>Bacteria</taxon>
        <taxon>Pseudomonadati</taxon>
        <taxon>Bacteroidota</taxon>
        <taxon>Flavobacteriia</taxon>
        <taxon>Flavobacteriales</taxon>
        <taxon>Flavobacteriaceae</taxon>
        <taxon>Paenimyroides</taxon>
    </lineage>
</organism>
<dbReference type="Proteomes" id="UP000199634">
    <property type="component" value="Unassembled WGS sequence"/>
</dbReference>
<dbReference type="PANTHER" id="PTHR12639:SF7">
    <property type="entry name" value="HTTM DOMAIN-CONTAINING PROTEIN"/>
    <property type="match status" value="1"/>
</dbReference>
<reference evidence="9 10" key="1">
    <citation type="submission" date="2016-10" db="EMBL/GenBank/DDBJ databases">
        <authorList>
            <person name="de Groot N.N."/>
        </authorList>
    </citation>
    <scope>NUCLEOTIDE SEQUENCE [LARGE SCALE GENOMIC DNA]</scope>
    <source>
        <strain evidence="9 10">CGMCC 1.10825</strain>
    </source>
</reference>
<evidence type="ECO:0000259" key="8">
    <source>
        <dbReference type="SMART" id="SM00752"/>
    </source>
</evidence>
<dbReference type="EMBL" id="FNXE01000004">
    <property type="protein sequence ID" value="SEH62183.1"/>
    <property type="molecule type" value="Genomic_DNA"/>
</dbReference>
<dbReference type="InterPro" id="IPR053935">
    <property type="entry name" value="VKGC_lumenal_dom"/>
</dbReference>
<evidence type="ECO:0000313" key="9">
    <source>
        <dbReference type="EMBL" id="SEH62183.1"/>
    </source>
</evidence>
<dbReference type="STRING" id="1159016.SAMN02927937_00542"/>
<feature type="transmembrane region" description="Helical" evidence="7">
    <location>
        <begin position="202"/>
        <end position="223"/>
    </location>
</feature>
<feature type="transmembrane region" description="Helical" evidence="7">
    <location>
        <begin position="235"/>
        <end position="262"/>
    </location>
</feature>
<gene>
    <name evidence="9" type="ORF">SAMN02927937_00542</name>
</gene>
<feature type="transmembrane region" description="Helical" evidence="7">
    <location>
        <begin position="148"/>
        <end position="170"/>
    </location>
</feature>
<dbReference type="InterPro" id="IPR011020">
    <property type="entry name" value="HTTM-like"/>
</dbReference>
<protein>
    <submittedName>
        <fullName evidence="9">Vitamin K-dependent gamma-carboxylase</fullName>
    </submittedName>
</protein>
<feature type="domain" description="HTTM-like" evidence="8">
    <location>
        <begin position="6"/>
        <end position="266"/>
    </location>
</feature>
<dbReference type="Pfam" id="PF22777">
    <property type="entry name" value="VKGC_lumenal_dom"/>
    <property type="match status" value="1"/>
</dbReference>
<sequence length="467" mass="55056">MWQQAFKKIDNSSLIVFRIFFGIVFFAEAVGALALKWVDRNFIDTTTNFTFIGFEWLLSLQNETMYMVFGLMAVASLGVIFGFKYRISIISLTLLWSLAYFGQKTSYNNHYYLMWLIGLMMCFLPANANASFDAKINPAIKKNYMPQWIRWAFIIQVSCVYIYATVAKFYPDWLDGTVTRNMFMSMKNMPDYVQNLFQKTEFQLFIAYMGIAFDGLIVPALLWKRTRWLAIIASLIFHIFNSITLQIGVFPYFALSFCVFFFQPNQIRNFFFRKKPKENYGNQTTTIGLNTFKYFFVPYLIIQVLLPLRHWVIPGNVLWTEEGHRLSWRMMLRSRSGEVKFKVVDKKTGDTVQFSNDEMLNKKQRARLNTPDVIWQMAQKIKDRFKKEGKDVAVYAIRSNVRINSQTSKRLIDPKVDLAAEKWSHFKHHDWILDENVPKDFYLNKRSIENLNKSKFQKYSTESSHPN</sequence>
<dbReference type="SMART" id="SM00752">
    <property type="entry name" value="HTTM"/>
    <property type="match status" value="1"/>
</dbReference>
<name>A0A1H6JMU1_9FLAO</name>
<dbReference type="InterPro" id="IPR007782">
    <property type="entry name" value="VKG_COase"/>
</dbReference>
<keyword evidence="4 7" id="KW-0472">Membrane</keyword>
<dbReference type="AlphaFoldDB" id="A0A1H6JMU1"/>
<dbReference type="PANTHER" id="PTHR12639">
    <property type="entry name" value="VITAMIN K-DEPENDENT GAMMA-CARBOXYLASE"/>
    <property type="match status" value="1"/>
</dbReference>
<proteinExistence type="predicted"/>
<evidence type="ECO:0000256" key="3">
    <source>
        <dbReference type="ARBA" id="ARBA00022989"/>
    </source>
</evidence>
<dbReference type="OrthoDB" id="341137at2"/>
<accession>A0A1H6JMU1</accession>
<evidence type="ECO:0000256" key="7">
    <source>
        <dbReference type="SAM" id="Phobius"/>
    </source>
</evidence>
<evidence type="ECO:0000256" key="6">
    <source>
        <dbReference type="ARBA" id="ARBA00023239"/>
    </source>
</evidence>
<keyword evidence="2 7" id="KW-0812">Transmembrane</keyword>
<feature type="transmembrane region" description="Helical" evidence="7">
    <location>
        <begin position="12"/>
        <end position="35"/>
    </location>
</feature>
<evidence type="ECO:0000313" key="10">
    <source>
        <dbReference type="Proteomes" id="UP000199634"/>
    </source>
</evidence>
<dbReference type="InterPro" id="IPR053934">
    <property type="entry name" value="HTTM_dom"/>
</dbReference>
<comment type="subcellular location">
    <subcellularLocation>
        <location evidence="1">Endomembrane system</location>
        <topology evidence="1">Multi-pass membrane protein</topology>
    </subcellularLocation>
</comment>
<dbReference type="GO" id="GO:0019842">
    <property type="term" value="F:vitamin binding"/>
    <property type="evidence" value="ECO:0007669"/>
    <property type="project" value="TreeGrafter"/>
</dbReference>
<evidence type="ECO:0000256" key="4">
    <source>
        <dbReference type="ARBA" id="ARBA00023136"/>
    </source>
</evidence>
<dbReference type="GO" id="GO:0012505">
    <property type="term" value="C:endomembrane system"/>
    <property type="evidence" value="ECO:0007669"/>
    <property type="project" value="UniProtKB-SubCell"/>
</dbReference>
<keyword evidence="10" id="KW-1185">Reference proteome</keyword>
<evidence type="ECO:0000256" key="2">
    <source>
        <dbReference type="ARBA" id="ARBA00022692"/>
    </source>
</evidence>
<feature type="transmembrane region" description="Helical" evidence="7">
    <location>
        <begin position="64"/>
        <end position="82"/>
    </location>
</feature>
<evidence type="ECO:0000256" key="5">
    <source>
        <dbReference type="ARBA" id="ARBA00023157"/>
    </source>
</evidence>
<keyword evidence="6" id="KW-0456">Lyase</keyword>
<evidence type="ECO:0000256" key="1">
    <source>
        <dbReference type="ARBA" id="ARBA00004127"/>
    </source>
</evidence>